<evidence type="ECO:0000313" key="2">
    <source>
        <dbReference type="Proteomes" id="UP001054945"/>
    </source>
</evidence>
<dbReference type="AlphaFoldDB" id="A0AAV4R238"/>
<dbReference type="EMBL" id="BPLR01007072">
    <property type="protein sequence ID" value="GIY14366.1"/>
    <property type="molecule type" value="Genomic_DNA"/>
</dbReference>
<reference evidence="1 2" key="1">
    <citation type="submission" date="2021-06" db="EMBL/GenBank/DDBJ databases">
        <title>Caerostris extrusa draft genome.</title>
        <authorList>
            <person name="Kono N."/>
            <person name="Arakawa K."/>
        </authorList>
    </citation>
    <scope>NUCLEOTIDE SEQUENCE [LARGE SCALE GENOMIC DNA]</scope>
</reference>
<accession>A0AAV4R238</accession>
<keyword evidence="2" id="KW-1185">Reference proteome</keyword>
<organism evidence="1 2">
    <name type="scientific">Caerostris extrusa</name>
    <name type="common">Bark spider</name>
    <name type="synonym">Caerostris bankana</name>
    <dbReference type="NCBI Taxonomy" id="172846"/>
    <lineage>
        <taxon>Eukaryota</taxon>
        <taxon>Metazoa</taxon>
        <taxon>Ecdysozoa</taxon>
        <taxon>Arthropoda</taxon>
        <taxon>Chelicerata</taxon>
        <taxon>Arachnida</taxon>
        <taxon>Araneae</taxon>
        <taxon>Araneomorphae</taxon>
        <taxon>Entelegynae</taxon>
        <taxon>Araneoidea</taxon>
        <taxon>Araneidae</taxon>
        <taxon>Caerostris</taxon>
    </lineage>
</organism>
<evidence type="ECO:0008006" key="3">
    <source>
        <dbReference type="Google" id="ProtNLM"/>
    </source>
</evidence>
<name>A0AAV4R238_CAEEX</name>
<evidence type="ECO:0000313" key="1">
    <source>
        <dbReference type="EMBL" id="GIY14366.1"/>
    </source>
</evidence>
<gene>
    <name evidence="1" type="ORF">CEXT_618821</name>
</gene>
<sequence>MNLDNDFESYLLNFSFSSTASSSRTVKEGSKHYEMKAESEVECMGWIRAIDVVRISSKKSRANFEQLTDFNYIVTKY</sequence>
<comment type="caution">
    <text evidence="1">The sequence shown here is derived from an EMBL/GenBank/DDBJ whole genome shotgun (WGS) entry which is preliminary data.</text>
</comment>
<proteinExistence type="predicted"/>
<protein>
    <recommendedName>
        <fullName evidence="3">PH domain-containing protein</fullName>
    </recommendedName>
</protein>
<dbReference type="Proteomes" id="UP001054945">
    <property type="component" value="Unassembled WGS sequence"/>
</dbReference>